<reference evidence="1 2" key="1">
    <citation type="submission" date="2017-03" db="EMBL/GenBank/DDBJ databases">
        <title>Genomes of endolithic fungi from Antarctica.</title>
        <authorList>
            <person name="Coleine C."/>
            <person name="Masonjones S."/>
            <person name="Stajich J.E."/>
        </authorList>
    </citation>
    <scope>NUCLEOTIDE SEQUENCE [LARGE SCALE GENOMIC DNA]</scope>
    <source>
        <strain evidence="1 2">CCFEE 6315</strain>
    </source>
</reference>
<organism evidence="1 2">
    <name type="scientific">Salinomyces thailandicus</name>
    <dbReference type="NCBI Taxonomy" id="706561"/>
    <lineage>
        <taxon>Eukaryota</taxon>
        <taxon>Fungi</taxon>
        <taxon>Dikarya</taxon>
        <taxon>Ascomycota</taxon>
        <taxon>Pezizomycotina</taxon>
        <taxon>Dothideomycetes</taxon>
        <taxon>Dothideomycetidae</taxon>
        <taxon>Mycosphaerellales</taxon>
        <taxon>Teratosphaeriaceae</taxon>
        <taxon>Salinomyces</taxon>
    </lineage>
</organism>
<evidence type="ECO:0000313" key="2">
    <source>
        <dbReference type="Proteomes" id="UP000308549"/>
    </source>
</evidence>
<dbReference type="InterPro" id="IPR054208">
    <property type="entry name" value="DUF6914"/>
</dbReference>
<accession>A0A4U0TJ13</accession>
<keyword evidence="2" id="KW-1185">Reference proteome</keyword>
<comment type="caution">
    <text evidence="1">The sequence shown here is derived from an EMBL/GenBank/DDBJ whole genome shotgun (WGS) entry which is preliminary data.</text>
</comment>
<dbReference type="AlphaFoldDB" id="A0A4U0TJ13"/>
<gene>
    <name evidence="1" type="ORF">B0A50_08689</name>
</gene>
<dbReference type="Proteomes" id="UP000308549">
    <property type="component" value="Unassembled WGS sequence"/>
</dbReference>
<proteinExistence type="predicted"/>
<evidence type="ECO:0000313" key="1">
    <source>
        <dbReference type="EMBL" id="TKA21764.1"/>
    </source>
</evidence>
<dbReference type="Pfam" id="PF21858">
    <property type="entry name" value="DUF6914"/>
    <property type="match status" value="1"/>
</dbReference>
<dbReference type="EMBL" id="NAJL01000102">
    <property type="protein sequence ID" value="TKA21764.1"/>
    <property type="molecule type" value="Genomic_DNA"/>
</dbReference>
<name>A0A4U0TJ13_9PEZI</name>
<sequence>MPLNKERIYVALYHWAILVGPKNENEGRKGTRFHAKEEMTTADGKLQLNWIFERCPPTTASTAMILVRVLIGKVARKERLESVLESVPIRADQSGWNCVEWVREAVLGLERDGRALGTCETSWDAIRDTAMRYVEEKRSQHRFDGRGEFDMSKIATWDLLERKETIE</sequence>
<protein>
    <submittedName>
        <fullName evidence="1">Uncharacterized protein</fullName>
    </submittedName>
</protein>
<dbReference type="OrthoDB" id="2679825at2759"/>